<keyword evidence="2" id="KW-1185">Reference proteome</keyword>
<organism evidence="1 2">
    <name type="scientific">Ataeniobius toweri</name>
    <dbReference type="NCBI Taxonomy" id="208326"/>
    <lineage>
        <taxon>Eukaryota</taxon>
        <taxon>Metazoa</taxon>
        <taxon>Chordata</taxon>
        <taxon>Craniata</taxon>
        <taxon>Vertebrata</taxon>
        <taxon>Euteleostomi</taxon>
        <taxon>Actinopterygii</taxon>
        <taxon>Neopterygii</taxon>
        <taxon>Teleostei</taxon>
        <taxon>Neoteleostei</taxon>
        <taxon>Acanthomorphata</taxon>
        <taxon>Ovalentaria</taxon>
        <taxon>Atherinomorphae</taxon>
        <taxon>Cyprinodontiformes</taxon>
        <taxon>Goodeidae</taxon>
        <taxon>Ataeniobius</taxon>
    </lineage>
</organism>
<dbReference type="EMBL" id="JAHUTI010043527">
    <property type="protein sequence ID" value="MED6246567.1"/>
    <property type="molecule type" value="Genomic_DNA"/>
</dbReference>
<sequence length="128" mass="14559">MQDDGTFRANFEHHRSTVLLSNPTGLDCGLVSDVFRAGFCVLGASELYCPNMDSCEPLYSISSKQEMLVFFLHPAFSGTFLNRGLLSLYLHMLVHRVHVEEENIHLTVEGEIWMSGWHTSRVFVRLNP</sequence>
<reference evidence="1 2" key="1">
    <citation type="submission" date="2021-07" db="EMBL/GenBank/DDBJ databases">
        <authorList>
            <person name="Palmer J.M."/>
        </authorList>
    </citation>
    <scope>NUCLEOTIDE SEQUENCE [LARGE SCALE GENOMIC DNA]</scope>
    <source>
        <strain evidence="1 2">AT_MEX2019</strain>
        <tissue evidence="1">Muscle</tissue>
    </source>
</reference>
<protein>
    <submittedName>
        <fullName evidence="1">Uncharacterized protein</fullName>
    </submittedName>
</protein>
<dbReference type="Proteomes" id="UP001345963">
    <property type="component" value="Unassembled WGS sequence"/>
</dbReference>
<proteinExistence type="predicted"/>
<name>A0ABU7B7L1_9TELE</name>
<accession>A0ABU7B7L1</accession>
<comment type="caution">
    <text evidence="1">The sequence shown here is derived from an EMBL/GenBank/DDBJ whole genome shotgun (WGS) entry which is preliminary data.</text>
</comment>
<evidence type="ECO:0000313" key="1">
    <source>
        <dbReference type="EMBL" id="MED6246567.1"/>
    </source>
</evidence>
<evidence type="ECO:0000313" key="2">
    <source>
        <dbReference type="Proteomes" id="UP001345963"/>
    </source>
</evidence>
<gene>
    <name evidence="1" type="ORF">ATANTOWER_019910</name>
</gene>